<reference evidence="2 3" key="1">
    <citation type="submission" date="2020-08" db="EMBL/GenBank/DDBJ databases">
        <title>Functional genomics of gut bacteria from endangered species of beetles.</title>
        <authorList>
            <person name="Carlos-Shanley C."/>
        </authorList>
    </citation>
    <scope>NUCLEOTIDE SEQUENCE [LARGE SCALE GENOMIC DNA]</scope>
    <source>
        <strain evidence="2 3">S00198</strain>
    </source>
</reference>
<dbReference type="AlphaFoldDB" id="A0A7X0PHR4"/>
<evidence type="ECO:0008006" key="4">
    <source>
        <dbReference type="Google" id="ProtNLM"/>
    </source>
</evidence>
<name>A0A7X0PHR4_9BURK</name>
<keyword evidence="1" id="KW-0472">Membrane</keyword>
<protein>
    <recommendedName>
        <fullName evidence="4">Tar ligand binding domain homologue</fullName>
    </recommendedName>
</protein>
<dbReference type="EMBL" id="JACHLK010000011">
    <property type="protein sequence ID" value="MBB6562106.1"/>
    <property type="molecule type" value="Genomic_DNA"/>
</dbReference>
<organism evidence="2 3">
    <name type="scientific">Acidovorax soli</name>
    <dbReference type="NCBI Taxonomy" id="592050"/>
    <lineage>
        <taxon>Bacteria</taxon>
        <taxon>Pseudomonadati</taxon>
        <taxon>Pseudomonadota</taxon>
        <taxon>Betaproteobacteria</taxon>
        <taxon>Burkholderiales</taxon>
        <taxon>Comamonadaceae</taxon>
        <taxon>Acidovorax</taxon>
    </lineage>
</organism>
<gene>
    <name evidence="2" type="ORF">HNP48_004815</name>
</gene>
<sequence length="143" mass="16102">MIQVKNNFIAGSVVILMFLLGVMLGYGVAFNRFSAAIEGQAIIDIARNLTIVQKIKNTPDFNIVRADIDLNIHRHLLQVDLSDGVSCDKKDNSYKKNTILRLSEYWREHPPFEGLAAELKNSPETINSLRVVRESLSLWGTNC</sequence>
<evidence type="ECO:0000313" key="2">
    <source>
        <dbReference type="EMBL" id="MBB6562106.1"/>
    </source>
</evidence>
<evidence type="ECO:0000256" key="1">
    <source>
        <dbReference type="SAM" id="Phobius"/>
    </source>
</evidence>
<comment type="caution">
    <text evidence="2">The sequence shown here is derived from an EMBL/GenBank/DDBJ whole genome shotgun (WGS) entry which is preliminary data.</text>
</comment>
<keyword evidence="1" id="KW-0812">Transmembrane</keyword>
<feature type="transmembrane region" description="Helical" evidence="1">
    <location>
        <begin position="7"/>
        <end position="29"/>
    </location>
</feature>
<dbReference type="RefSeq" id="WP_184861797.1">
    <property type="nucleotide sequence ID" value="NZ_JACHLK010000011.1"/>
</dbReference>
<accession>A0A7X0PHR4</accession>
<proteinExistence type="predicted"/>
<dbReference type="Proteomes" id="UP000575083">
    <property type="component" value="Unassembled WGS sequence"/>
</dbReference>
<keyword evidence="1" id="KW-1133">Transmembrane helix</keyword>
<keyword evidence="3" id="KW-1185">Reference proteome</keyword>
<evidence type="ECO:0000313" key="3">
    <source>
        <dbReference type="Proteomes" id="UP000575083"/>
    </source>
</evidence>